<dbReference type="Proteomes" id="UP000033514">
    <property type="component" value="Unassembled WGS sequence"/>
</dbReference>
<dbReference type="InterPro" id="IPR036661">
    <property type="entry name" value="Luciferase-like_sf"/>
</dbReference>
<dbReference type="AlphaFoldDB" id="A0A0F5LG62"/>
<evidence type="ECO:0000313" key="9">
    <source>
        <dbReference type="Proteomes" id="UP000033514"/>
    </source>
</evidence>
<dbReference type="EC" id="1.14.99.46" evidence="6"/>
<feature type="domain" description="Luciferase-like" evidence="7">
    <location>
        <begin position="3"/>
        <end position="289"/>
    </location>
</feature>
<dbReference type="PANTHER" id="PTHR42847">
    <property type="entry name" value="ALKANESULFONATE MONOOXYGENASE"/>
    <property type="match status" value="1"/>
</dbReference>
<sequence>MTQIGVFIPIGSRGWLISNTSPKTYPTFDLNKTVVQRAEHYGLDFALSMIKLRGYNGPSEYWVHNLESFTLMAGLAAVTKKIQLFASVAMLTMPPALVARMVSTIDSIAPGRIGVNMVTGWQPKEYQQMGLELTPEHFARRYDYASEYVQIMKQLWETGTSDFKGDFFQYDDCKLSPCPSAPIKIVGAGQSPAGMDFVAKYGDYNFVVAGGLNQTDGCRDVAGRVAEAAARHGRGTGAFQLVMVIADRTDEMAFARYEYYKQGTDVEALEWQASQAGADTKANANSTAALLKKGIENPEPTGMTKIIGSYENVARMLDEIGTTPGIKGIMLTFDDFVTGIEQFGEHIQPLMKTRNVGLKADQVAA</sequence>
<dbReference type="InterPro" id="IPR050172">
    <property type="entry name" value="SsuD_RutA_monooxygenase"/>
</dbReference>
<name>A0A0F5LG62_9HYPH</name>
<evidence type="ECO:0000256" key="1">
    <source>
        <dbReference type="ARBA" id="ARBA00022630"/>
    </source>
</evidence>
<evidence type="ECO:0000256" key="6">
    <source>
        <dbReference type="HAMAP-Rule" id="MF_01699"/>
    </source>
</evidence>
<keyword evidence="1 6" id="KW-0285">Flavoprotein</keyword>
<dbReference type="InterPro" id="IPR011251">
    <property type="entry name" value="Luciferase-like_dom"/>
</dbReference>
<dbReference type="PATRIC" id="fig|361041.3.peg.4079"/>
<dbReference type="STRING" id="361041.VW35_03415"/>
<keyword evidence="9" id="KW-1185">Reference proteome</keyword>
<dbReference type="EMBL" id="LAJG01000005">
    <property type="protein sequence ID" value="KKB81338.1"/>
    <property type="molecule type" value="Genomic_DNA"/>
</dbReference>
<gene>
    <name evidence="6" type="primary">rutA</name>
    <name evidence="8" type="ORF">VW35_03415</name>
</gene>
<reference evidence="8 9" key="1">
    <citation type="submission" date="2015-03" db="EMBL/GenBank/DDBJ databases">
        <authorList>
            <person name="Hassan Y.I."/>
            <person name="Lepp D."/>
            <person name="Zhou T."/>
        </authorList>
    </citation>
    <scope>NUCLEOTIDE SEQUENCE [LARGE SCALE GENOMIC DNA]</scope>
    <source>
        <strain evidence="8 9">GH2-10</strain>
    </source>
</reference>
<comment type="catalytic activity">
    <reaction evidence="6">
        <text>thymine + FMNH2 + NADH + O2 = (Z)-2-methylureidoacrylate + FMN + NAD(+) + H2O + H(+)</text>
        <dbReference type="Rhea" id="RHEA:31599"/>
        <dbReference type="ChEBI" id="CHEBI:15377"/>
        <dbReference type="ChEBI" id="CHEBI:15378"/>
        <dbReference type="ChEBI" id="CHEBI:15379"/>
        <dbReference type="ChEBI" id="CHEBI:17821"/>
        <dbReference type="ChEBI" id="CHEBI:57540"/>
        <dbReference type="ChEBI" id="CHEBI:57618"/>
        <dbReference type="ChEBI" id="CHEBI:57945"/>
        <dbReference type="ChEBI" id="CHEBI:58210"/>
        <dbReference type="ChEBI" id="CHEBI:143783"/>
        <dbReference type="EC" id="1.14.99.46"/>
    </reaction>
</comment>
<dbReference type="OrthoDB" id="9779442at2"/>
<dbReference type="GO" id="GO:0019740">
    <property type="term" value="P:nitrogen utilization"/>
    <property type="evidence" value="ECO:0007669"/>
    <property type="project" value="UniProtKB-UniRule"/>
</dbReference>
<dbReference type="NCBIfam" id="TIGR03612">
    <property type="entry name" value="RutA"/>
    <property type="match status" value="1"/>
</dbReference>
<dbReference type="PANTHER" id="PTHR42847:SF4">
    <property type="entry name" value="ALKANESULFONATE MONOOXYGENASE-RELATED"/>
    <property type="match status" value="1"/>
</dbReference>
<dbReference type="Gene3D" id="3.20.20.30">
    <property type="entry name" value="Luciferase-like domain"/>
    <property type="match status" value="1"/>
</dbReference>
<evidence type="ECO:0000259" key="7">
    <source>
        <dbReference type="Pfam" id="PF00296"/>
    </source>
</evidence>
<accession>A0A0F5LG62</accession>
<evidence type="ECO:0000256" key="4">
    <source>
        <dbReference type="ARBA" id="ARBA00023002"/>
    </source>
</evidence>
<keyword evidence="5 6" id="KW-0503">Monooxygenase</keyword>
<dbReference type="CDD" id="cd01094">
    <property type="entry name" value="Alkanesulfonate_monoxygenase"/>
    <property type="match status" value="1"/>
</dbReference>
<comment type="caution">
    <text evidence="8">The sequence shown here is derived from an EMBL/GenBank/DDBJ whole genome shotgun (WGS) entry which is preliminary data.</text>
</comment>
<keyword evidence="2 6" id="KW-0288">FMN</keyword>
<feature type="binding site" evidence="6">
    <location>
        <begin position="50"/>
        <end position="51"/>
    </location>
    <ligand>
        <name>FMN</name>
        <dbReference type="ChEBI" id="CHEBI:58210"/>
    </ligand>
</feature>
<evidence type="ECO:0000256" key="2">
    <source>
        <dbReference type="ARBA" id="ARBA00022643"/>
    </source>
</evidence>
<dbReference type="InterPro" id="IPR019914">
    <property type="entry name" value="Pyrimidine_monooxygenase_RutA"/>
</dbReference>
<organism evidence="8 9">
    <name type="scientific">Devosia soli</name>
    <dbReference type="NCBI Taxonomy" id="361041"/>
    <lineage>
        <taxon>Bacteria</taxon>
        <taxon>Pseudomonadati</taxon>
        <taxon>Pseudomonadota</taxon>
        <taxon>Alphaproteobacteria</taxon>
        <taxon>Hyphomicrobiales</taxon>
        <taxon>Devosiaceae</taxon>
        <taxon>Devosia</taxon>
    </lineage>
</organism>
<dbReference type="GO" id="GO:0006212">
    <property type="term" value="P:uracil catabolic process"/>
    <property type="evidence" value="ECO:0007669"/>
    <property type="project" value="UniProtKB-UniRule"/>
</dbReference>
<dbReference type="RefSeq" id="WP_046141730.1">
    <property type="nucleotide sequence ID" value="NZ_LAJG01000005.1"/>
</dbReference>
<proteinExistence type="inferred from homology"/>
<feature type="binding site" evidence="6">
    <location>
        <position position="191"/>
    </location>
    <ligand>
        <name>FMN</name>
        <dbReference type="ChEBI" id="CHEBI:58210"/>
    </ligand>
</feature>
<keyword evidence="4 6" id="KW-0560">Oxidoreductase</keyword>
<evidence type="ECO:0000313" key="8">
    <source>
        <dbReference type="EMBL" id="KKB81338.1"/>
    </source>
</evidence>
<dbReference type="Pfam" id="PF00296">
    <property type="entry name" value="Bac_luciferase"/>
    <property type="match status" value="1"/>
</dbReference>
<comment type="similarity">
    <text evidence="6">Belongs to the NtaA/SnaA/DszA monooxygenase family. RutA subfamily.</text>
</comment>
<evidence type="ECO:0000256" key="5">
    <source>
        <dbReference type="ARBA" id="ARBA00023033"/>
    </source>
</evidence>
<dbReference type="GO" id="GO:0052614">
    <property type="term" value="F:uracil oxygenase activity"/>
    <property type="evidence" value="ECO:0007669"/>
    <property type="project" value="UniProtKB-EC"/>
</dbReference>
<dbReference type="SUPFAM" id="SSF51679">
    <property type="entry name" value="Bacterial luciferase-like"/>
    <property type="match status" value="1"/>
</dbReference>
<comment type="function">
    <text evidence="6">Catalyzes the pyrimidine ring opening between N-3 and C-4 by an unusual flavin hydroperoxide-catalyzed mechanism, adding oxygen atoms in the process to yield ureidoacrylate peracid, that immediately reacts with FMN forming ureidoacrylate and FMN-N(5)-oxide. The FMN-N(5)-oxide reacts spontaneously with NADH to produce FMN. Requires the flavin reductase RutF to regenerate FMN in vivo.</text>
</comment>
<keyword evidence="3 6" id="KW-0521">NADP</keyword>
<feature type="binding site" evidence="6">
    <location>
        <position position="116"/>
    </location>
    <ligand>
        <name>FMN</name>
        <dbReference type="ChEBI" id="CHEBI:58210"/>
    </ligand>
</feature>
<comment type="catalytic activity">
    <reaction evidence="6">
        <text>uracil + FMNH2 + NADH + O2 = (Z)-3-ureidoacrylate + FMN + NAD(+) + H2O + H(+)</text>
        <dbReference type="Rhea" id="RHEA:31587"/>
        <dbReference type="ChEBI" id="CHEBI:15377"/>
        <dbReference type="ChEBI" id="CHEBI:15378"/>
        <dbReference type="ChEBI" id="CHEBI:15379"/>
        <dbReference type="ChEBI" id="CHEBI:17568"/>
        <dbReference type="ChEBI" id="CHEBI:57540"/>
        <dbReference type="ChEBI" id="CHEBI:57618"/>
        <dbReference type="ChEBI" id="CHEBI:57945"/>
        <dbReference type="ChEBI" id="CHEBI:58210"/>
        <dbReference type="ChEBI" id="CHEBI:59891"/>
        <dbReference type="EC" id="1.14.99.46"/>
    </reaction>
</comment>
<dbReference type="GO" id="GO:0008726">
    <property type="term" value="F:alkanesulfonate monooxygenase activity"/>
    <property type="evidence" value="ECO:0007669"/>
    <property type="project" value="TreeGrafter"/>
</dbReference>
<evidence type="ECO:0000256" key="3">
    <source>
        <dbReference type="ARBA" id="ARBA00022857"/>
    </source>
</evidence>
<dbReference type="HAMAP" id="MF_01699">
    <property type="entry name" value="RutA"/>
    <property type="match status" value="1"/>
</dbReference>
<dbReference type="GO" id="GO:0046306">
    <property type="term" value="P:alkanesulfonate catabolic process"/>
    <property type="evidence" value="ECO:0007669"/>
    <property type="project" value="TreeGrafter"/>
</dbReference>
<feature type="binding site" evidence="6">
    <location>
        <position position="125"/>
    </location>
    <ligand>
        <name>FMN</name>
        <dbReference type="ChEBI" id="CHEBI:58210"/>
    </ligand>
</feature>
<feature type="binding site" evidence="6">
    <location>
        <begin position="141"/>
        <end position="142"/>
    </location>
    <ligand>
        <name>FMN</name>
        <dbReference type="ChEBI" id="CHEBI:58210"/>
    </ligand>
</feature>
<protein>
    <recommendedName>
        <fullName evidence="6">Pyrimidine monooxygenase RutA</fullName>
        <ecNumber evidence="6">1.14.99.46</ecNumber>
    </recommendedName>
</protein>